<dbReference type="EMBL" id="UYJE01001905">
    <property type="protein sequence ID" value="VDI06246.1"/>
    <property type="molecule type" value="Genomic_DNA"/>
</dbReference>
<dbReference type="OrthoDB" id="6154571at2759"/>
<keyword evidence="4 5" id="KW-0472">Membrane</keyword>
<evidence type="ECO:0000259" key="6">
    <source>
        <dbReference type="Pfam" id="PF25508"/>
    </source>
</evidence>
<dbReference type="PANTHER" id="PTHR13800:SF12">
    <property type="entry name" value="TRANSIENT RECEPTOR POTENTIAL CATION CHANNEL SUBFAMILY M MEMBER-LIKE 2"/>
    <property type="match status" value="1"/>
</dbReference>
<keyword evidence="2 5" id="KW-0812">Transmembrane</keyword>
<gene>
    <name evidence="7" type="ORF">MGAL_10B077114</name>
</gene>
<feature type="transmembrane region" description="Helical" evidence="5">
    <location>
        <begin position="210"/>
        <end position="229"/>
    </location>
</feature>
<evidence type="ECO:0000313" key="8">
    <source>
        <dbReference type="Proteomes" id="UP000596742"/>
    </source>
</evidence>
<feature type="non-terminal residue" evidence="7">
    <location>
        <position position="1"/>
    </location>
</feature>
<evidence type="ECO:0000256" key="1">
    <source>
        <dbReference type="ARBA" id="ARBA00004141"/>
    </source>
</evidence>
<accession>A0A8B6CJI1</accession>
<name>A0A8B6CJI1_MYTGA</name>
<dbReference type="GO" id="GO:0005261">
    <property type="term" value="F:monoatomic cation channel activity"/>
    <property type="evidence" value="ECO:0007669"/>
    <property type="project" value="TreeGrafter"/>
</dbReference>
<dbReference type="GO" id="GO:0030001">
    <property type="term" value="P:metal ion transport"/>
    <property type="evidence" value="ECO:0007669"/>
    <property type="project" value="TreeGrafter"/>
</dbReference>
<feature type="transmembrane region" description="Helical" evidence="5">
    <location>
        <begin position="333"/>
        <end position="354"/>
    </location>
</feature>
<evidence type="ECO:0000256" key="2">
    <source>
        <dbReference type="ARBA" id="ARBA00022692"/>
    </source>
</evidence>
<feature type="domain" description="TRPM-like" evidence="6">
    <location>
        <begin position="14"/>
        <end position="140"/>
    </location>
</feature>
<evidence type="ECO:0000256" key="4">
    <source>
        <dbReference type="ARBA" id="ARBA00023136"/>
    </source>
</evidence>
<feature type="transmembrane region" description="Helical" evidence="5">
    <location>
        <begin position="241"/>
        <end position="259"/>
    </location>
</feature>
<evidence type="ECO:0000256" key="5">
    <source>
        <dbReference type="SAM" id="Phobius"/>
    </source>
</evidence>
<reference evidence="7" key="1">
    <citation type="submission" date="2018-11" db="EMBL/GenBank/DDBJ databases">
        <authorList>
            <person name="Alioto T."/>
            <person name="Alioto T."/>
        </authorList>
    </citation>
    <scope>NUCLEOTIDE SEQUENCE</scope>
</reference>
<organism evidence="7 8">
    <name type="scientific">Mytilus galloprovincialis</name>
    <name type="common">Mediterranean mussel</name>
    <dbReference type="NCBI Taxonomy" id="29158"/>
    <lineage>
        <taxon>Eukaryota</taxon>
        <taxon>Metazoa</taxon>
        <taxon>Spiralia</taxon>
        <taxon>Lophotrochozoa</taxon>
        <taxon>Mollusca</taxon>
        <taxon>Bivalvia</taxon>
        <taxon>Autobranchia</taxon>
        <taxon>Pteriomorphia</taxon>
        <taxon>Mytilida</taxon>
        <taxon>Mytiloidea</taxon>
        <taxon>Mytilidae</taxon>
        <taxon>Mytilinae</taxon>
        <taxon>Mytilus</taxon>
    </lineage>
</organism>
<dbReference type="AlphaFoldDB" id="A0A8B6CJI1"/>
<dbReference type="InterPro" id="IPR057366">
    <property type="entry name" value="TRPM-like"/>
</dbReference>
<dbReference type="Pfam" id="PF25508">
    <property type="entry name" value="TRPM2"/>
    <property type="match status" value="1"/>
</dbReference>
<evidence type="ECO:0000256" key="3">
    <source>
        <dbReference type="ARBA" id="ARBA00022989"/>
    </source>
</evidence>
<dbReference type="PANTHER" id="PTHR13800">
    <property type="entry name" value="TRANSIENT RECEPTOR POTENTIAL CATION CHANNEL, SUBFAMILY M, MEMBER 6"/>
    <property type="match status" value="1"/>
</dbReference>
<dbReference type="GO" id="GO:0005886">
    <property type="term" value="C:plasma membrane"/>
    <property type="evidence" value="ECO:0007669"/>
    <property type="project" value="TreeGrafter"/>
</dbReference>
<proteinExistence type="predicted"/>
<protein>
    <recommendedName>
        <fullName evidence="6">TRPM-like domain-containing protein</fullName>
    </recommendedName>
</protein>
<comment type="caution">
    <text evidence="7">The sequence shown here is derived from an EMBL/GenBank/DDBJ whole genome shotgun (WGS) entry which is preliminary data.</text>
</comment>
<comment type="subcellular location">
    <subcellularLocation>
        <location evidence="1">Membrane</location>
        <topology evidence="1">Multi-pass membrane protein</topology>
    </subcellularLocation>
</comment>
<sequence length="471" mass="54465">LCCTKLGLVTCCRNCKIEESKKKTYVDELFMLATIMNNVNQAEVLWSECKNPMLTALVAYSYLKSMADMAENLYDEKLQKELLSHSKLFLSHAVTLLEKQFTDDEDKAMNALDYFSNVWGHYESPVHFAQQFQIEEFISHSFNQKYASRKLFSLNGASSRKQNDTQNKKEPAIKILPYPINITGLSSFFKVFFLSALIMFSLFLVRNLEANSISLLEVMVFVYMLGDLVEEIWTMLVDLMEYLVILIIFIFAAGIVYHANVYPNHTVTGSSNIESWPIWTILKIPYWQVYGELYLDTFEASDESGCTNNATLWKNDPTVERCPTSDWITPVIAAFYMMLTNWLLLNIVIAMFSARFDEIQKTARQKWLYYRHLVVIDYEDRIPSPLNLPFRIFSVFRLAIKCQCTCCNNWGSTCCRSCRSPCCSGCGKVEDSSLKQKTKKKQTDMDENEMMKQQREYARATIATPQHLNTF</sequence>
<keyword evidence="8" id="KW-1185">Reference proteome</keyword>
<dbReference type="Proteomes" id="UP000596742">
    <property type="component" value="Unassembled WGS sequence"/>
</dbReference>
<feature type="transmembrane region" description="Helical" evidence="5">
    <location>
        <begin position="178"/>
        <end position="204"/>
    </location>
</feature>
<dbReference type="InterPro" id="IPR050927">
    <property type="entry name" value="TRPM"/>
</dbReference>
<evidence type="ECO:0000313" key="7">
    <source>
        <dbReference type="EMBL" id="VDI06246.1"/>
    </source>
</evidence>
<keyword evidence="3 5" id="KW-1133">Transmembrane helix</keyword>